<accession>A0A182QE63</accession>
<feature type="compositionally biased region" description="Pro residues" evidence="1">
    <location>
        <begin position="366"/>
        <end position="380"/>
    </location>
</feature>
<dbReference type="VEuPathDB" id="VectorBase:AFAF008337"/>
<feature type="region of interest" description="Disordered" evidence="1">
    <location>
        <begin position="746"/>
        <end position="834"/>
    </location>
</feature>
<name>A0A182QE63_9DIPT</name>
<feature type="compositionally biased region" description="Low complexity" evidence="1">
    <location>
        <begin position="99"/>
        <end position="109"/>
    </location>
</feature>
<dbReference type="Proteomes" id="UP000075886">
    <property type="component" value="Unassembled WGS sequence"/>
</dbReference>
<feature type="compositionally biased region" description="Polar residues" evidence="1">
    <location>
        <begin position="568"/>
        <end position="577"/>
    </location>
</feature>
<feature type="region of interest" description="Disordered" evidence="1">
    <location>
        <begin position="191"/>
        <end position="218"/>
    </location>
</feature>
<proteinExistence type="predicted"/>
<evidence type="ECO:0000256" key="1">
    <source>
        <dbReference type="SAM" id="MobiDB-lite"/>
    </source>
</evidence>
<feature type="compositionally biased region" description="Low complexity" evidence="1">
    <location>
        <begin position="12"/>
        <end position="36"/>
    </location>
</feature>
<reference evidence="3" key="1">
    <citation type="submission" date="2014-01" db="EMBL/GenBank/DDBJ databases">
        <title>The Genome Sequence of Anopheles farauti FAR1 (V2).</title>
        <authorList>
            <consortium name="The Broad Institute Genomics Platform"/>
            <person name="Neafsey D.E."/>
            <person name="Besansky N."/>
            <person name="Howell P."/>
            <person name="Walton C."/>
            <person name="Young S.K."/>
            <person name="Zeng Q."/>
            <person name="Gargeya S."/>
            <person name="Fitzgerald M."/>
            <person name="Haas B."/>
            <person name="Abouelleil A."/>
            <person name="Allen A.W."/>
            <person name="Alvarado L."/>
            <person name="Arachchi H.M."/>
            <person name="Berlin A.M."/>
            <person name="Chapman S.B."/>
            <person name="Gainer-Dewar J."/>
            <person name="Goldberg J."/>
            <person name="Griggs A."/>
            <person name="Gujja S."/>
            <person name="Hansen M."/>
            <person name="Howarth C."/>
            <person name="Imamovic A."/>
            <person name="Ireland A."/>
            <person name="Larimer J."/>
            <person name="McCowan C."/>
            <person name="Murphy C."/>
            <person name="Pearson M."/>
            <person name="Poon T.W."/>
            <person name="Priest M."/>
            <person name="Roberts A."/>
            <person name="Saif S."/>
            <person name="Shea T."/>
            <person name="Sisk P."/>
            <person name="Sykes S."/>
            <person name="Wortman J."/>
            <person name="Nusbaum C."/>
            <person name="Birren B."/>
        </authorList>
    </citation>
    <scope>NUCLEOTIDE SEQUENCE [LARGE SCALE GENOMIC DNA]</scope>
    <source>
        <strain evidence="3">FAR1</strain>
    </source>
</reference>
<feature type="compositionally biased region" description="Polar residues" evidence="1">
    <location>
        <begin position="634"/>
        <end position="651"/>
    </location>
</feature>
<dbReference type="EnsemblMetazoa" id="AFAF008337-RA">
    <property type="protein sequence ID" value="AFAF008337-PA"/>
    <property type="gene ID" value="AFAF008337"/>
</dbReference>
<feature type="compositionally biased region" description="Acidic residues" evidence="1">
    <location>
        <begin position="921"/>
        <end position="934"/>
    </location>
</feature>
<protein>
    <submittedName>
        <fullName evidence="2">Uncharacterized protein</fullName>
    </submittedName>
</protein>
<sequence>MRNLAQGNRPLQAKQAFQQPQQHQQYQQQEKQSAIANDETKPIAGIAGRAAETGKHNGTTTGAPSVTNPPKPPAPTVGGAVGPPPRTMRSKSPPRSCSNGKTGAVAATNGGTGTTGTGATNANGTNTIRGSGPNGELTLKDVPVSGISFQEIFKPDHEGPPTTQVIIYKPKSGKGQPTAKVIVTKVVQHMEARPGPVPQSVRQPRPPTPYHRERTRTPPNIVGARHTVERRDSPIPAPIPLHRSQHRAYYPEHEHEHLRMDLEDDILELCQELQEHVVTQSELIMARLNLADREFGEMREEMRRNYYLVKLSILRMEEERQRRGLYRSPAVVPGDTQPCPPPPLIVSTPPLVAPPPPSIASSSPLVPHPSPSVAPPPPSVAPSELRISQIIGGVSLSNLVYTPPFLYSNGSSRGYEGAGAAAVPPSVSEYVCASRQHPSVARAEELPIGHYCSNQLTTPTATVILDYDSTSRRQPAMARPSEIINVDTYSVNTPVPSATMPAAVLEHGSTSRRRRPSMARSNEIINVETYTHHASAPTATMSPAVLEHASTSRRRPSMARSDEVINVETYTSHTTAATVPASVTEHGSTRRRQPSMARPEVINVDSYNNQQSSATPTSSRNSNSSSETEESSTGQRLSAASSPEESNTADNSNHHTHDSASSAAFWDNERYYQQQSQAHREELRKIIQQQQRHTELMKESVNQIRKKRMQIKRLQAAARGSPTQLGSSDTSLSNFWQDVTTRSQRAYEATAASHRPAWHPRPTRSTNVHQSHSEASVYARPTGQDQLPSLPSMPRLPESVPLRQVASPVRRERSPLAAAEPRPSTSGWRAQSSSPSIHMRYTDYPASAGHQSRTNRQAAVHIPQPDPKPAVFHVPKQIKPHVNVAQLSDDTDSELEEVFEESAAQTRTPASTGADPHVYDEIEQTDISDEDEDIQEYRRASTVMAGEETDDDGMMDTVGE</sequence>
<evidence type="ECO:0000313" key="3">
    <source>
        <dbReference type="Proteomes" id="UP000075886"/>
    </source>
</evidence>
<feature type="region of interest" description="Disordered" evidence="1">
    <location>
        <begin position="889"/>
        <end position="960"/>
    </location>
</feature>
<feature type="compositionally biased region" description="Low complexity" evidence="1">
    <location>
        <begin position="117"/>
        <end position="127"/>
    </location>
</feature>
<feature type="region of interest" description="Disordered" evidence="1">
    <location>
        <begin position="532"/>
        <end position="660"/>
    </location>
</feature>
<feature type="compositionally biased region" description="Acidic residues" evidence="1">
    <location>
        <begin position="947"/>
        <end position="960"/>
    </location>
</feature>
<keyword evidence="3" id="KW-1185">Reference proteome</keyword>
<feature type="compositionally biased region" description="Polar residues" evidence="1">
    <location>
        <begin position="823"/>
        <end position="834"/>
    </location>
</feature>
<feature type="compositionally biased region" description="Polar residues" evidence="1">
    <location>
        <begin position="763"/>
        <end position="774"/>
    </location>
</feature>
<dbReference type="EMBL" id="AXCN02002172">
    <property type="status" value="NOT_ANNOTATED_CDS"/>
    <property type="molecule type" value="Genomic_DNA"/>
</dbReference>
<dbReference type="STRING" id="69004.A0A182QE63"/>
<evidence type="ECO:0000313" key="2">
    <source>
        <dbReference type="EnsemblMetazoa" id="AFAF008337-PA"/>
    </source>
</evidence>
<feature type="compositionally biased region" description="Low complexity" evidence="1">
    <location>
        <begin position="612"/>
        <end position="626"/>
    </location>
</feature>
<feature type="region of interest" description="Disordered" evidence="1">
    <location>
        <begin position="356"/>
        <end position="380"/>
    </location>
</feature>
<dbReference type="AlphaFoldDB" id="A0A182QE63"/>
<feature type="compositionally biased region" description="Acidic residues" evidence="1">
    <location>
        <begin position="889"/>
        <end position="900"/>
    </location>
</feature>
<feature type="region of interest" description="Disordered" evidence="1">
    <location>
        <begin position="1"/>
        <end position="136"/>
    </location>
</feature>
<reference evidence="2" key="2">
    <citation type="submission" date="2020-05" db="UniProtKB">
        <authorList>
            <consortium name="EnsemblMetazoa"/>
        </authorList>
    </citation>
    <scope>IDENTIFICATION</scope>
    <source>
        <strain evidence="2">FAR1</strain>
    </source>
</reference>
<organism evidence="2 3">
    <name type="scientific">Anopheles farauti</name>
    <dbReference type="NCBI Taxonomy" id="69004"/>
    <lineage>
        <taxon>Eukaryota</taxon>
        <taxon>Metazoa</taxon>
        <taxon>Ecdysozoa</taxon>
        <taxon>Arthropoda</taxon>
        <taxon>Hexapoda</taxon>
        <taxon>Insecta</taxon>
        <taxon>Pterygota</taxon>
        <taxon>Neoptera</taxon>
        <taxon>Endopterygota</taxon>
        <taxon>Diptera</taxon>
        <taxon>Nematocera</taxon>
        <taxon>Culicoidea</taxon>
        <taxon>Culicidae</taxon>
        <taxon>Anophelinae</taxon>
        <taxon>Anopheles</taxon>
    </lineage>
</organism>